<evidence type="ECO:0000256" key="1">
    <source>
        <dbReference type="ARBA" id="ARBA00009219"/>
    </source>
</evidence>
<organism evidence="5 6">
    <name type="scientific">Galdieria partita</name>
    <dbReference type="NCBI Taxonomy" id="83374"/>
    <lineage>
        <taxon>Eukaryota</taxon>
        <taxon>Rhodophyta</taxon>
        <taxon>Bangiophyceae</taxon>
        <taxon>Galdieriales</taxon>
        <taxon>Galdieriaceae</taxon>
        <taxon>Galdieria</taxon>
    </lineage>
</organism>
<evidence type="ECO:0000259" key="4">
    <source>
        <dbReference type="Pfam" id="PF01073"/>
    </source>
</evidence>
<gene>
    <name evidence="5" type="ORF">GpartN1_g4191.t1</name>
</gene>
<dbReference type="InterPro" id="IPR002225">
    <property type="entry name" value="3Beta_OHSteriod_DH/Estase"/>
</dbReference>
<dbReference type="OrthoDB" id="10058185at2759"/>
<dbReference type="Gene3D" id="3.40.50.720">
    <property type="entry name" value="NAD(P)-binding Rossmann-like Domain"/>
    <property type="match status" value="1"/>
</dbReference>
<evidence type="ECO:0000313" key="6">
    <source>
        <dbReference type="Proteomes" id="UP001061958"/>
    </source>
</evidence>
<evidence type="ECO:0000313" key="5">
    <source>
        <dbReference type="EMBL" id="GJQ12400.1"/>
    </source>
</evidence>
<dbReference type="EMBL" id="BQMJ01000033">
    <property type="protein sequence ID" value="GJQ12400.1"/>
    <property type="molecule type" value="Genomic_DNA"/>
</dbReference>
<accession>A0A9C7UR98</accession>
<proteinExistence type="inferred from homology"/>
<dbReference type="Pfam" id="PF01073">
    <property type="entry name" value="3Beta_HSD"/>
    <property type="match status" value="1"/>
</dbReference>
<keyword evidence="2 3" id="KW-0560">Oxidoreductase</keyword>
<dbReference type="GO" id="GO:0016616">
    <property type="term" value="F:oxidoreductase activity, acting on the CH-OH group of donors, NAD or NADP as acceptor"/>
    <property type="evidence" value="ECO:0007669"/>
    <property type="project" value="InterPro"/>
</dbReference>
<dbReference type="InterPro" id="IPR036291">
    <property type="entry name" value="NAD(P)-bd_dom_sf"/>
</dbReference>
<dbReference type="SUPFAM" id="SSF51735">
    <property type="entry name" value="NAD(P)-binding Rossmann-fold domains"/>
    <property type="match status" value="1"/>
</dbReference>
<keyword evidence="3" id="KW-0812">Transmembrane</keyword>
<dbReference type="PANTHER" id="PTHR43245">
    <property type="entry name" value="BIFUNCTIONAL POLYMYXIN RESISTANCE PROTEIN ARNA"/>
    <property type="match status" value="1"/>
</dbReference>
<name>A0A9C7UR98_9RHOD</name>
<keyword evidence="3" id="KW-0472">Membrane</keyword>
<feature type="domain" description="3-beta hydroxysteroid dehydrogenase/isomerase" evidence="4">
    <location>
        <begin position="5"/>
        <end position="268"/>
    </location>
</feature>
<dbReference type="Proteomes" id="UP001061958">
    <property type="component" value="Unassembled WGS sequence"/>
</dbReference>
<keyword evidence="3" id="KW-1133">Transmembrane helix</keyword>
<keyword evidence="6" id="KW-1185">Reference proteome</keyword>
<feature type="transmembrane region" description="Helical" evidence="3">
    <location>
        <begin position="267"/>
        <end position="286"/>
    </location>
</feature>
<evidence type="ECO:0000256" key="2">
    <source>
        <dbReference type="ARBA" id="ARBA00023002"/>
    </source>
</evidence>
<comment type="similarity">
    <text evidence="1 3">Belongs to the 3-beta-HSD family.</text>
</comment>
<protein>
    <recommendedName>
        <fullName evidence="4">3-beta hydroxysteroid dehydrogenase/isomerase domain-containing protein</fullName>
    </recommendedName>
</protein>
<dbReference type="InterPro" id="IPR050177">
    <property type="entry name" value="Lipid_A_modif_metabolic_enz"/>
</dbReference>
<sequence length="344" mass="39016">MATCVVVGGSGFLGRALVQRLANNKEKWKRIVIFDIKKVEELENIQAVVFHQGDIRRQDDLVTAFKGASVVFHCATAAPSAENAKNKEIMHAVNVEGTWNVIEACKSCHVHSLLYVSSASVVFRGQDLDGVDESIDVPKCHVDFYTETKAVAERAVLDANSSQLHTCCLRPSGIFGEKDPLFVPTLVCNARKGKMKYYIGDGTNRMDWTFVDNVAYALELAADGLHQSSQRIGGQVYFITNDDPRPFWGFLGDILQGLGYSRPKKRLPFWLIYIFAWLFLWLSRLISPWMQLESDFTPFRVLLSVRNRRVSCEKAKRELGYKPIVSMEEGLQRTIEYFSYLRNQ</sequence>
<dbReference type="GO" id="GO:0006694">
    <property type="term" value="P:steroid biosynthetic process"/>
    <property type="evidence" value="ECO:0007669"/>
    <property type="project" value="InterPro"/>
</dbReference>
<reference evidence="5" key="2">
    <citation type="submission" date="2022-01" db="EMBL/GenBank/DDBJ databases">
        <authorList>
            <person name="Hirooka S."/>
            <person name="Miyagishima S.Y."/>
        </authorList>
    </citation>
    <scope>NUCLEOTIDE SEQUENCE</scope>
    <source>
        <strain evidence="5">NBRC 102759</strain>
    </source>
</reference>
<evidence type="ECO:0000256" key="3">
    <source>
        <dbReference type="RuleBase" id="RU004475"/>
    </source>
</evidence>
<dbReference type="PANTHER" id="PTHR43245:SF51">
    <property type="entry name" value="SHORT CHAIN DEHYDROGENASE_REDUCTASE FAMILY 42E, MEMBER 2"/>
    <property type="match status" value="1"/>
</dbReference>
<reference evidence="5" key="1">
    <citation type="journal article" date="2022" name="Proc. Natl. Acad. Sci. U.S.A.">
        <title>Life cycle and functional genomics of the unicellular red alga Galdieria for elucidating algal and plant evolution and industrial use.</title>
        <authorList>
            <person name="Hirooka S."/>
            <person name="Itabashi T."/>
            <person name="Ichinose T.M."/>
            <person name="Onuma R."/>
            <person name="Fujiwara T."/>
            <person name="Yamashita S."/>
            <person name="Jong L.W."/>
            <person name="Tomita R."/>
            <person name="Iwane A.H."/>
            <person name="Miyagishima S.Y."/>
        </authorList>
    </citation>
    <scope>NUCLEOTIDE SEQUENCE</scope>
    <source>
        <strain evidence="5">NBRC 102759</strain>
    </source>
</reference>
<comment type="caution">
    <text evidence="5">The sequence shown here is derived from an EMBL/GenBank/DDBJ whole genome shotgun (WGS) entry which is preliminary data.</text>
</comment>
<dbReference type="AlphaFoldDB" id="A0A9C7UR98"/>